<protein>
    <submittedName>
        <fullName evidence="2">Conjugal transfer protein TraF</fullName>
    </submittedName>
</protein>
<feature type="chain" id="PRO_5012262529" evidence="1">
    <location>
        <begin position="23"/>
        <end position="383"/>
    </location>
</feature>
<dbReference type="AlphaFoldDB" id="A0A223N209"/>
<evidence type="ECO:0000313" key="3">
    <source>
        <dbReference type="Proteomes" id="UP000215148"/>
    </source>
</evidence>
<gene>
    <name evidence="2" type="ORF">CCZ37_15140</name>
</gene>
<organism evidence="2 3">
    <name type="scientific">Vibrio qinghaiensis</name>
    <dbReference type="NCBI Taxonomy" id="2025808"/>
    <lineage>
        <taxon>Bacteria</taxon>
        <taxon>Pseudomonadati</taxon>
        <taxon>Pseudomonadota</taxon>
        <taxon>Gammaproteobacteria</taxon>
        <taxon>Vibrionales</taxon>
        <taxon>Vibrionaceae</taxon>
        <taxon>Vibrio</taxon>
    </lineage>
</organism>
<dbReference type="EMBL" id="CP022742">
    <property type="protein sequence ID" value="ASU23911.1"/>
    <property type="molecule type" value="Genomic_DNA"/>
</dbReference>
<dbReference type="KEGG" id="vqi:CCZ37_15140"/>
<dbReference type="RefSeq" id="WP_094501293.1">
    <property type="nucleotide sequence ID" value="NZ_CAWNHI010000002.1"/>
</dbReference>
<sequence>MNSYNKWSLVSLLLLACASAQAANTIADARGNGMGNTGVTTADYLLAPFYNPALVAVYRNNDTFGVLFPAVGAAARDPDKSLKSIDDLQDSIKAFENSGTPNQRNIDKLNQYLDQLADDKPLAVSAGIGMAIAIPLDLVSLNIFARGHAEVIARSDIAANTGNSSADVENRYKNSTVDLIAFGYSEFGLALAKIYNIRGQQLAFGITPKIQQLRTYKQNISVKEFDLADYDKSETNDNAFNLDLGAVWLINDFRMGVAVKDLLAQELKTIDGLSSYDLDTQVTISGGYVTEFFTAAIDLDATKQSRFKDQKDDTQYLRFGLEGNAWGWAQLRAGYEIDLEDTLDNAVTFGIGISPGDLVSFDLAGNYAGDNQFGISGNLAFTF</sequence>
<keyword evidence="3" id="KW-1185">Reference proteome</keyword>
<feature type="signal peptide" evidence="1">
    <location>
        <begin position="1"/>
        <end position="22"/>
    </location>
</feature>
<dbReference type="Pfam" id="PF13729">
    <property type="entry name" value="TraF_2"/>
    <property type="match status" value="1"/>
</dbReference>
<evidence type="ECO:0000256" key="1">
    <source>
        <dbReference type="SAM" id="SignalP"/>
    </source>
</evidence>
<dbReference type="Gene3D" id="2.40.160.60">
    <property type="entry name" value="Outer membrane protein transport protein (OMPP1/FadL/TodX)"/>
    <property type="match status" value="1"/>
</dbReference>
<dbReference type="PROSITE" id="PS51257">
    <property type="entry name" value="PROKAR_LIPOPROTEIN"/>
    <property type="match status" value="1"/>
</dbReference>
<evidence type="ECO:0000313" key="2">
    <source>
        <dbReference type="EMBL" id="ASU23911.1"/>
    </source>
</evidence>
<reference evidence="2 3" key="1">
    <citation type="submission" date="2017-08" db="EMBL/GenBank/DDBJ databases">
        <title>The Vibrio qinghaiensis sp.-Q67 is a luminous bacteria isolated firstly from Qinghai lake, Qinghai province, China, which has been proved to be very sensitive to detect environmental and food pollutants. Therefore, complete genome analysis of V. qinghaiensis sp.-Q67 highlights the potential application of this strain on detection of hazards in the contaminated environments.</title>
        <authorList>
            <person name="Gong L."/>
        </authorList>
    </citation>
    <scope>NUCLEOTIDE SEQUENCE [LARGE SCALE GENOMIC DNA]</scope>
    <source>
        <strain evidence="2 3">Q67</strain>
    </source>
</reference>
<dbReference type="InterPro" id="IPR032811">
    <property type="entry name" value="Put_conjugal_transfer"/>
</dbReference>
<keyword evidence="1" id="KW-0732">Signal</keyword>
<name>A0A223N209_9VIBR</name>
<proteinExistence type="predicted"/>
<dbReference type="Proteomes" id="UP000215148">
    <property type="component" value="Chromosome 2"/>
</dbReference>
<accession>A0A223N209</accession>